<name>A0A9P4XLR6_9HYPO</name>
<sequence length="489" mass="54983">MSTTVTHVFITATNKLEPDDKHARKRIRKQAMSKSAQARKKRGGYGQHNLIQYPAEYLPCSGSKSDPQVSLKALIPASLASSSYEKMRIRYNFDLLDLSQLTSFHISYATANILANKPTMLTEVLGHRDWSYLNYLPGRIGHNSALDKAAACVAARAQQWLSSPSEPVSSSILKLYSSALAALQAELQCPNACLRPDVLCATQLLGIYEMIYTTTVYLRNCQLLKMSTEDAWRYHSTGATALIKLRGPGRCETDFEKALVLSHVGQIFHEALNINQTCFLSDDPWQAALRSIPTTDNLFSDRSEPIISLLTTVCRVPEYFYKTTQIICVTRHDTPAGLVDDVKNNLQLLRLQLLHWYETFFGPASSNYPKVAIDKDRKHEALGFSFAVSIILNRLLFCLDPVENAACEETAQDSALKILMIANKELSAVSQAELFMAIKFKVAKVTLATAERWRDWRMSVCPLTESLIMPKDVFVDWCQRMGWETPRQP</sequence>
<dbReference type="InterPro" id="IPR021858">
    <property type="entry name" value="Fun_TF"/>
</dbReference>
<dbReference type="PANTHER" id="PTHR38111:SF6">
    <property type="entry name" value="FINGER DOMAIN PROTEIN, PUTATIVE (AFU_ORTHOLOGUE AFUA_8G01940)-RELATED"/>
    <property type="match status" value="1"/>
</dbReference>
<gene>
    <name evidence="2" type="ORF">CFAM422_003113</name>
</gene>
<dbReference type="EMBL" id="QLNT01000004">
    <property type="protein sequence ID" value="KAF3074694.1"/>
    <property type="molecule type" value="Genomic_DNA"/>
</dbReference>
<dbReference type="Proteomes" id="UP000801864">
    <property type="component" value="Unassembled WGS sequence"/>
</dbReference>
<reference evidence="2 3" key="1">
    <citation type="submission" date="2018-06" db="EMBL/GenBank/DDBJ databases">
        <title>Genome analysis of cellulolytic fungus Trichoderma lentiforme CFAM-422.</title>
        <authorList>
            <person name="Steindorff A.S."/>
            <person name="Formighieri E.F."/>
            <person name="Midorikawa G.E.O."/>
            <person name="Tamietti M.S."/>
            <person name="Ramos E.Z."/>
            <person name="Silva A.S."/>
            <person name="Bon E.P.S."/>
            <person name="Mendes T.D."/>
            <person name="Damaso M.C.T."/>
            <person name="Favaro L.C.L."/>
        </authorList>
    </citation>
    <scope>NUCLEOTIDE SEQUENCE [LARGE SCALE GENOMIC DNA]</scope>
    <source>
        <strain evidence="2 3">CFAM-422</strain>
    </source>
</reference>
<evidence type="ECO:0000256" key="1">
    <source>
        <dbReference type="ARBA" id="ARBA00023242"/>
    </source>
</evidence>
<dbReference type="InterPro" id="IPR053178">
    <property type="entry name" value="Osmoadaptation_assoc"/>
</dbReference>
<evidence type="ECO:0000313" key="2">
    <source>
        <dbReference type="EMBL" id="KAF3074694.1"/>
    </source>
</evidence>
<keyword evidence="1" id="KW-0539">Nucleus</keyword>
<proteinExistence type="predicted"/>
<protein>
    <submittedName>
        <fullName evidence="2">Uncharacterized protein</fullName>
    </submittedName>
</protein>
<dbReference type="AlphaFoldDB" id="A0A9P4XLR6"/>
<organism evidence="2 3">
    <name type="scientific">Trichoderma lentiforme</name>
    <dbReference type="NCBI Taxonomy" id="1567552"/>
    <lineage>
        <taxon>Eukaryota</taxon>
        <taxon>Fungi</taxon>
        <taxon>Dikarya</taxon>
        <taxon>Ascomycota</taxon>
        <taxon>Pezizomycotina</taxon>
        <taxon>Sordariomycetes</taxon>
        <taxon>Hypocreomycetidae</taxon>
        <taxon>Hypocreales</taxon>
        <taxon>Hypocreaceae</taxon>
        <taxon>Trichoderma</taxon>
    </lineage>
</organism>
<keyword evidence="3" id="KW-1185">Reference proteome</keyword>
<accession>A0A9P4XLR6</accession>
<dbReference type="Pfam" id="PF11951">
    <property type="entry name" value="Fungal_trans_2"/>
    <property type="match status" value="1"/>
</dbReference>
<comment type="caution">
    <text evidence="2">The sequence shown here is derived from an EMBL/GenBank/DDBJ whole genome shotgun (WGS) entry which is preliminary data.</text>
</comment>
<dbReference type="PANTHER" id="PTHR38111">
    <property type="entry name" value="ZN(2)-C6 FUNGAL-TYPE DOMAIN-CONTAINING PROTEIN-RELATED"/>
    <property type="match status" value="1"/>
</dbReference>
<evidence type="ECO:0000313" key="3">
    <source>
        <dbReference type="Proteomes" id="UP000801864"/>
    </source>
</evidence>